<dbReference type="EMBL" id="CP159485">
    <property type="protein sequence ID" value="XCI29965.1"/>
    <property type="molecule type" value="Genomic_DNA"/>
</dbReference>
<keyword evidence="7 10" id="KW-0067">ATP-binding</keyword>
<evidence type="ECO:0000256" key="7">
    <source>
        <dbReference type="ARBA" id="ARBA00022840"/>
    </source>
</evidence>
<gene>
    <name evidence="10 14" type="primary">miaA</name>
    <name evidence="14" type="ORF">PRVXH_001319</name>
</gene>
<dbReference type="InterPro" id="IPR039657">
    <property type="entry name" value="Dimethylallyltransferase"/>
</dbReference>
<evidence type="ECO:0000256" key="8">
    <source>
        <dbReference type="ARBA" id="ARBA00022842"/>
    </source>
</evidence>
<dbReference type="HAMAP" id="MF_00185">
    <property type="entry name" value="IPP_trans"/>
    <property type="match status" value="1"/>
</dbReference>
<comment type="caution">
    <text evidence="10">Lacks conserved residue(s) required for the propagation of feature annotation.</text>
</comment>
<dbReference type="SUPFAM" id="SSF52540">
    <property type="entry name" value="P-loop containing nucleoside triphosphate hydrolases"/>
    <property type="match status" value="2"/>
</dbReference>
<feature type="region of interest" description="Interaction with substrate tRNA" evidence="10">
    <location>
        <begin position="35"/>
        <end position="38"/>
    </location>
</feature>
<dbReference type="InterPro" id="IPR018022">
    <property type="entry name" value="IPT"/>
</dbReference>
<comment type="similarity">
    <text evidence="3 10 13">Belongs to the IPP transferase family.</text>
</comment>
<dbReference type="GO" id="GO:0005524">
    <property type="term" value="F:ATP binding"/>
    <property type="evidence" value="ECO:0007669"/>
    <property type="project" value="UniProtKB-UniRule"/>
</dbReference>
<evidence type="ECO:0000256" key="13">
    <source>
        <dbReference type="RuleBase" id="RU003785"/>
    </source>
</evidence>
<organism evidence="14">
    <name type="scientific">Proteinivorax hydrogeniformans</name>
    <dbReference type="NCBI Taxonomy" id="1826727"/>
    <lineage>
        <taxon>Bacteria</taxon>
        <taxon>Bacillati</taxon>
        <taxon>Bacillota</taxon>
        <taxon>Clostridia</taxon>
        <taxon>Eubacteriales</taxon>
        <taxon>Proteinivoracaceae</taxon>
        <taxon>Proteinivorax</taxon>
    </lineage>
</organism>
<accession>A0AAU8HX34</accession>
<evidence type="ECO:0000256" key="2">
    <source>
        <dbReference type="ARBA" id="ARBA00003213"/>
    </source>
</evidence>
<evidence type="ECO:0000256" key="9">
    <source>
        <dbReference type="ARBA" id="ARBA00049563"/>
    </source>
</evidence>
<dbReference type="GO" id="GO:0052381">
    <property type="term" value="F:tRNA dimethylallyltransferase activity"/>
    <property type="evidence" value="ECO:0007669"/>
    <property type="project" value="UniProtKB-UniRule"/>
</dbReference>
<evidence type="ECO:0000256" key="5">
    <source>
        <dbReference type="ARBA" id="ARBA00022694"/>
    </source>
</evidence>
<evidence type="ECO:0000256" key="4">
    <source>
        <dbReference type="ARBA" id="ARBA00022679"/>
    </source>
</evidence>
<reference evidence="14" key="2">
    <citation type="submission" date="2024-06" db="EMBL/GenBank/DDBJ databases">
        <authorList>
            <person name="Petrova K.O."/>
            <person name="Toshchakov S.V."/>
            <person name="Boltjanskaja Y.V."/>
            <person name="Kevbrin V.V."/>
        </authorList>
    </citation>
    <scope>NUCLEOTIDE SEQUENCE</scope>
    <source>
        <strain evidence="14">Z-710</strain>
    </source>
</reference>
<evidence type="ECO:0000256" key="11">
    <source>
        <dbReference type="RuleBase" id="RU003783"/>
    </source>
</evidence>
<dbReference type="PANTHER" id="PTHR11088:SF60">
    <property type="entry name" value="TRNA DIMETHYLALLYLTRANSFERASE"/>
    <property type="match status" value="1"/>
</dbReference>
<keyword evidence="5 10" id="KW-0819">tRNA processing</keyword>
<dbReference type="GO" id="GO:0006400">
    <property type="term" value="P:tRNA modification"/>
    <property type="evidence" value="ECO:0007669"/>
    <property type="project" value="TreeGrafter"/>
</dbReference>
<dbReference type="Gene3D" id="3.40.50.300">
    <property type="entry name" value="P-loop containing nucleotide triphosphate hydrolases"/>
    <property type="match status" value="1"/>
</dbReference>
<comment type="function">
    <text evidence="2 10 12">Catalyzes the transfer of a dimethylallyl group onto the adenine at position 37 in tRNAs that read codons beginning with uridine, leading to the formation of N6-(dimethylallyl)adenosine (i(6)A).</text>
</comment>
<dbReference type="Pfam" id="PF01715">
    <property type="entry name" value="IPPT"/>
    <property type="match status" value="1"/>
</dbReference>
<dbReference type="RefSeq" id="WP_353894509.1">
    <property type="nucleotide sequence ID" value="NZ_CP159485.1"/>
</dbReference>
<evidence type="ECO:0000256" key="1">
    <source>
        <dbReference type="ARBA" id="ARBA00001946"/>
    </source>
</evidence>
<protein>
    <recommendedName>
        <fullName evidence="10">tRNA dimethylallyltransferase</fullName>
        <ecNumber evidence="10">2.5.1.75</ecNumber>
    </recommendedName>
    <alternativeName>
        <fullName evidence="10">Dimethylallyl diphosphate:tRNA dimethylallyltransferase</fullName>
        <shortName evidence="10">DMAPP:tRNA dimethylallyltransferase</shortName>
        <shortName evidence="10">DMATase</shortName>
    </alternativeName>
    <alternativeName>
        <fullName evidence="10">Isopentenyl-diphosphate:tRNA isopentenyltransferase</fullName>
        <shortName evidence="10">IPP transferase</shortName>
        <shortName evidence="10">IPPT</shortName>
        <shortName evidence="10">IPTase</shortName>
    </alternativeName>
</protein>
<evidence type="ECO:0000256" key="3">
    <source>
        <dbReference type="ARBA" id="ARBA00005842"/>
    </source>
</evidence>
<name>A0AAU8HX34_9FIRM</name>
<feature type="site" description="Interaction with substrate tRNA" evidence="10">
    <location>
        <position position="124"/>
    </location>
</feature>
<comment type="subunit">
    <text evidence="10">Monomer.</text>
</comment>
<reference evidence="14" key="1">
    <citation type="journal article" date="2018" name="Antonie Van Leeuwenhoek">
        <title>Proteinivorax hydrogeniformans sp. nov., an anaerobic, haloalkaliphilic bacterium fermenting proteinaceous compounds with high hydrogen production.</title>
        <authorList>
            <person name="Boltyanskaya Y."/>
            <person name="Detkova E."/>
            <person name="Pimenov N."/>
            <person name="Kevbrin V."/>
        </authorList>
    </citation>
    <scope>NUCLEOTIDE SEQUENCE</scope>
    <source>
        <strain evidence="14">Z-710</strain>
    </source>
</reference>
<evidence type="ECO:0000256" key="12">
    <source>
        <dbReference type="RuleBase" id="RU003784"/>
    </source>
</evidence>
<dbReference type="NCBIfam" id="TIGR00174">
    <property type="entry name" value="miaA"/>
    <property type="match status" value="1"/>
</dbReference>
<evidence type="ECO:0000313" key="14">
    <source>
        <dbReference type="EMBL" id="XCI29965.1"/>
    </source>
</evidence>
<sequence>MEENYSVILGPTASGKSSLAMELAAEMRGEIVSADSAQVYKYMDIGTAKPTIKEQANVPHHLIDVVLPSEEFSVFDFQKLSQKVIKDIKKRDNHPIVVGGTGLFIRALTEDFTLVSIPEDKAIRKKYQDMADEKGNHYIHSLLKNRDDNAYNKLHPNDYRRVIRALEVYELSGKSIYELQRRNQFASNITNINFYGLYMDRQRLYTQINNRVDQMIEDGLVTEVSELLKQGISKDCNALKAIGYRQVVMYLENQIDFDEMVRLIKRDTRRYAKRQLTWFRNMDNIKWYNLDNLNINQVKEKIIKQMQENG</sequence>
<dbReference type="PANTHER" id="PTHR11088">
    <property type="entry name" value="TRNA DIMETHYLALLYLTRANSFERASE"/>
    <property type="match status" value="1"/>
</dbReference>
<keyword evidence="6 10" id="KW-0547">Nucleotide-binding</keyword>
<evidence type="ECO:0000256" key="10">
    <source>
        <dbReference type="HAMAP-Rule" id="MF_00185"/>
    </source>
</evidence>
<dbReference type="EC" id="2.5.1.75" evidence="10"/>
<comment type="catalytic activity">
    <reaction evidence="9 10 11">
        <text>adenosine(37) in tRNA + dimethylallyl diphosphate = N(6)-dimethylallyladenosine(37) in tRNA + diphosphate</text>
        <dbReference type="Rhea" id="RHEA:26482"/>
        <dbReference type="Rhea" id="RHEA-COMP:10162"/>
        <dbReference type="Rhea" id="RHEA-COMP:10375"/>
        <dbReference type="ChEBI" id="CHEBI:33019"/>
        <dbReference type="ChEBI" id="CHEBI:57623"/>
        <dbReference type="ChEBI" id="CHEBI:74411"/>
        <dbReference type="ChEBI" id="CHEBI:74415"/>
        <dbReference type="EC" id="2.5.1.75"/>
    </reaction>
</comment>
<proteinExistence type="inferred from homology"/>
<evidence type="ECO:0000256" key="6">
    <source>
        <dbReference type="ARBA" id="ARBA00022741"/>
    </source>
</evidence>
<dbReference type="AlphaFoldDB" id="A0AAU8HX34"/>
<keyword evidence="8 10" id="KW-0460">Magnesium</keyword>
<feature type="site" description="Interaction with substrate tRNA" evidence="10">
    <location>
        <position position="101"/>
    </location>
</feature>
<comment type="cofactor">
    <cofactor evidence="1 10">
        <name>Mg(2+)</name>
        <dbReference type="ChEBI" id="CHEBI:18420"/>
    </cofactor>
</comment>
<feature type="binding site" evidence="10">
    <location>
        <begin position="10"/>
        <end position="17"/>
    </location>
    <ligand>
        <name>ATP</name>
        <dbReference type="ChEBI" id="CHEBI:30616"/>
    </ligand>
</feature>
<dbReference type="InterPro" id="IPR027417">
    <property type="entry name" value="P-loop_NTPase"/>
</dbReference>
<dbReference type="Gene3D" id="1.10.20.140">
    <property type="match status" value="1"/>
</dbReference>
<keyword evidence="4 10" id="KW-0808">Transferase</keyword>
<feature type="binding site" evidence="10">
    <location>
        <begin position="12"/>
        <end position="17"/>
    </location>
    <ligand>
        <name>substrate</name>
    </ligand>
</feature>